<accession>D8PY08</accession>
<feature type="compositionally biased region" description="Low complexity" evidence="1">
    <location>
        <begin position="9"/>
        <end position="21"/>
    </location>
</feature>
<dbReference type="HOGENOM" id="CLU_049916_0_0_1"/>
<dbReference type="OMA" id="DTWANAP"/>
<dbReference type="AlphaFoldDB" id="D8PY08"/>
<organism evidence="3">
    <name type="scientific">Schizophyllum commune (strain H4-8 / FGSC 9210)</name>
    <name type="common">Split gill fungus</name>
    <dbReference type="NCBI Taxonomy" id="578458"/>
    <lineage>
        <taxon>Eukaryota</taxon>
        <taxon>Fungi</taxon>
        <taxon>Dikarya</taxon>
        <taxon>Basidiomycota</taxon>
        <taxon>Agaricomycotina</taxon>
        <taxon>Agaricomycetes</taxon>
        <taxon>Agaricomycetidae</taxon>
        <taxon>Agaricales</taxon>
        <taxon>Schizophyllaceae</taxon>
        <taxon>Schizophyllum</taxon>
    </lineage>
</organism>
<reference evidence="2 3" key="1">
    <citation type="journal article" date="2010" name="Nat. Biotechnol.">
        <title>Genome sequence of the model mushroom Schizophyllum commune.</title>
        <authorList>
            <person name="Ohm R.A."/>
            <person name="de Jong J.F."/>
            <person name="Lugones L.G."/>
            <person name="Aerts A."/>
            <person name="Kothe E."/>
            <person name="Stajich J.E."/>
            <person name="de Vries R.P."/>
            <person name="Record E."/>
            <person name="Levasseur A."/>
            <person name="Baker S.E."/>
            <person name="Bartholomew K.A."/>
            <person name="Coutinho P.M."/>
            <person name="Erdmann S."/>
            <person name="Fowler T.J."/>
            <person name="Gathman A.C."/>
            <person name="Lombard V."/>
            <person name="Henrissat B."/>
            <person name="Knabe N."/>
            <person name="Kuees U."/>
            <person name="Lilly W.W."/>
            <person name="Lindquist E."/>
            <person name="Lucas S."/>
            <person name="Magnuson J.K."/>
            <person name="Piumi F."/>
            <person name="Raudaskoski M."/>
            <person name="Salamov A."/>
            <person name="Schmutz J."/>
            <person name="Schwarze F.W.M.R."/>
            <person name="vanKuyk P.A."/>
            <person name="Horton J.S."/>
            <person name="Grigoriev I.V."/>
            <person name="Woesten H.A.B."/>
        </authorList>
    </citation>
    <scope>NUCLEOTIDE SEQUENCE [LARGE SCALE GENOMIC DNA]</scope>
    <source>
        <strain evidence="3">H4-8 / FGSC 9210</strain>
    </source>
</reference>
<name>D8PY08_SCHCM</name>
<dbReference type="VEuPathDB" id="FungiDB:SCHCODRAFT_02207061"/>
<dbReference type="eggNOG" id="ENOG502SJGY">
    <property type="taxonomic scope" value="Eukaryota"/>
</dbReference>
<evidence type="ECO:0000256" key="1">
    <source>
        <dbReference type="SAM" id="MobiDB-lite"/>
    </source>
</evidence>
<protein>
    <recommendedName>
        <fullName evidence="4">Arrestin-like N-terminal domain-containing protein</fullName>
    </recommendedName>
</protein>
<proteinExistence type="predicted"/>
<evidence type="ECO:0000313" key="2">
    <source>
        <dbReference type="EMBL" id="EFI99764.1"/>
    </source>
</evidence>
<evidence type="ECO:0000313" key="3">
    <source>
        <dbReference type="Proteomes" id="UP000007431"/>
    </source>
</evidence>
<feature type="region of interest" description="Disordered" evidence="1">
    <location>
        <begin position="1"/>
        <end position="47"/>
    </location>
</feature>
<sequence>MSDLLAVPSYSETKASSSSESLLGDLTPPRYTPSPPAPHYTSEPKRDELTLQEARRPNALPSGSFVTSAGPLTLEIAHQVDGVSTPTLNARGRLRGTLALDMRDRSSIIGVTLTLSGRMILEAAGAGRETVTLLKETHDLWLDQGPVPSLVPIDIVVPSTFVDNDGEVRSLPPSCDFTDEPMGPAAPVSAQVAYNLSIVVERERRHGIFSQTKSLTTPFELVPRTRPDHGIIPVPSFFSTMKTSPEEWHQAVSEIATNPASGVQSLKSHLFLPAGKVYWIGDAIPFHLSVTGPSTSLHALFPSESAAGAPSTGAQITVKVLRQIAVTARKHRAVRNVIIGHGTLRSVEPFSSARGEQRDWDGFVQFTPFTKSVPTIRSVLSRSELKMDNNSTVCGFNVGSLVVKDFIVLEIKPVSPATSPFHTHQNPVFVRFTTDPYVESYGPDQPS</sequence>
<keyword evidence="3" id="KW-1185">Reference proteome</keyword>
<evidence type="ECO:0008006" key="4">
    <source>
        <dbReference type="Google" id="ProtNLM"/>
    </source>
</evidence>
<dbReference type="Proteomes" id="UP000007431">
    <property type="component" value="Unassembled WGS sequence"/>
</dbReference>
<dbReference type="EMBL" id="GL377304">
    <property type="protein sequence ID" value="EFI99764.1"/>
    <property type="molecule type" value="Genomic_DNA"/>
</dbReference>
<gene>
    <name evidence="2" type="ORF">SCHCODRAFT_233740</name>
</gene>
<dbReference type="InParanoid" id="D8PY08"/>